<dbReference type="RefSeq" id="WP_146392510.1">
    <property type="nucleotide sequence ID" value="NZ_SJPK01000009.1"/>
</dbReference>
<dbReference type="AlphaFoldDB" id="A0A5C5XSW7"/>
<dbReference type="Proteomes" id="UP000318053">
    <property type="component" value="Unassembled WGS sequence"/>
</dbReference>
<dbReference type="OrthoDB" id="581140at2"/>
<dbReference type="InterPro" id="IPR021889">
    <property type="entry name" value="DUF3500"/>
</dbReference>
<name>A0A5C5XSW7_9BACT</name>
<comment type="caution">
    <text evidence="1">The sequence shown here is derived from an EMBL/GenBank/DDBJ whole genome shotgun (WGS) entry which is preliminary data.</text>
</comment>
<dbReference type="EMBL" id="SJPK01000009">
    <property type="protein sequence ID" value="TWT64802.1"/>
    <property type="molecule type" value="Genomic_DNA"/>
</dbReference>
<gene>
    <name evidence="1" type="ORF">CA85_35870</name>
</gene>
<dbReference type="Pfam" id="PF12006">
    <property type="entry name" value="DUF3500"/>
    <property type="match status" value="1"/>
</dbReference>
<organism evidence="1 2">
    <name type="scientific">Allorhodopirellula solitaria</name>
    <dbReference type="NCBI Taxonomy" id="2527987"/>
    <lineage>
        <taxon>Bacteria</taxon>
        <taxon>Pseudomonadati</taxon>
        <taxon>Planctomycetota</taxon>
        <taxon>Planctomycetia</taxon>
        <taxon>Pirellulales</taxon>
        <taxon>Pirellulaceae</taxon>
        <taxon>Allorhodopirellula</taxon>
    </lineage>
</organism>
<proteinExistence type="predicted"/>
<evidence type="ECO:0000313" key="2">
    <source>
        <dbReference type="Proteomes" id="UP000318053"/>
    </source>
</evidence>
<dbReference type="PANTHER" id="PTHR37489">
    <property type="entry name" value="DUF3500 DOMAIN-CONTAINING PROTEIN"/>
    <property type="match status" value="1"/>
</dbReference>
<reference evidence="1 2" key="1">
    <citation type="submission" date="2019-02" db="EMBL/GenBank/DDBJ databases">
        <title>Deep-cultivation of Planctomycetes and their phenomic and genomic characterization uncovers novel biology.</title>
        <authorList>
            <person name="Wiegand S."/>
            <person name="Jogler M."/>
            <person name="Boedeker C."/>
            <person name="Pinto D."/>
            <person name="Vollmers J."/>
            <person name="Rivas-Marin E."/>
            <person name="Kohn T."/>
            <person name="Peeters S.H."/>
            <person name="Heuer A."/>
            <person name="Rast P."/>
            <person name="Oberbeckmann S."/>
            <person name="Bunk B."/>
            <person name="Jeske O."/>
            <person name="Meyerdierks A."/>
            <person name="Storesund J.E."/>
            <person name="Kallscheuer N."/>
            <person name="Luecker S."/>
            <person name="Lage O.M."/>
            <person name="Pohl T."/>
            <person name="Merkel B.J."/>
            <person name="Hornburger P."/>
            <person name="Mueller R.-W."/>
            <person name="Bruemmer F."/>
            <person name="Labrenz M."/>
            <person name="Spormann A.M."/>
            <person name="Op Den Camp H."/>
            <person name="Overmann J."/>
            <person name="Amann R."/>
            <person name="Jetten M.S.M."/>
            <person name="Mascher T."/>
            <person name="Medema M.H."/>
            <person name="Devos D.P."/>
            <person name="Kaster A.-K."/>
            <person name="Ovreas L."/>
            <person name="Rohde M."/>
            <person name="Galperin M.Y."/>
            <person name="Jogler C."/>
        </authorList>
    </citation>
    <scope>NUCLEOTIDE SEQUENCE [LARGE SCALE GENOMIC DNA]</scope>
    <source>
        <strain evidence="1 2">CA85</strain>
    </source>
</reference>
<dbReference type="PANTHER" id="PTHR37489:SF1">
    <property type="entry name" value="DUF3500 DOMAIN-CONTAINING PROTEIN"/>
    <property type="match status" value="1"/>
</dbReference>
<evidence type="ECO:0008006" key="3">
    <source>
        <dbReference type="Google" id="ProtNLM"/>
    </source>
</evidence>
<sequence>MKLFSSKSLPAYSRRLSLVTVGLLAVGATGLDLGQSPARQMQTYATAYLDTLDESQRQQTTMDFDSPKRVGWHFIPKDDRKGLKLEQMNDAQRTAALRLLRAALSEAGYRKANQIMLLEEVLNELEKGQGGNERNPEKYYVTLFGTPGSDESSASGDAADRWGLSFEGHHMSLNFVCRGNQMLDSTPQFLGANPGVIKDDTGVTLSKGTAVLSREEQLGFKLIRSLSDEQKEMAVFAEEAPRDIRFAGEAQPTPGPAEGIEYAKLDAAQQDVLRDLVKTHTNVVAEPVAEARRAQIEADGWDQVQFAWAGATKPGVGHAYRITGERFLIEFNNTQSDPSGNPANHIHCIYRDLTGDFDLPADSDQ</sequence>
<protein>
    <recommendedName>
        <fullName evidence="3">DUF3500 domain-containing protein</fullName>
    </recommendedName>
</protein>
<keyword evidence="2" id="KW-1185">Reference proteome</keyword>
<accession>A0A5C5XSW7</accession>
<evidence type="ECO:0000313" key="1">
    <source>
        <dbReference type="EMBL" id="TWT64802.1"/>
    </source>
</evidence>